<dbReference type="InterPro" id="IPR038135">
    <property type="entry name" value="Methylthiotransferase_N_sf"/>
</dbReference>
<evidence type="ECO:0000256" key="5">
    <source>
        <dbReference type="ARBA" id="ARBA00022691"/>
    </source>
</evidence>
<keyword evidence="2" id="KW-0004">4Fe-4S</keyword>
<dbReference type="InterPro" id="IPR005839">
    <property type="entry name" value="Methylthiotransferase"/>
</dbReference>
<proteinExistence type="predicted"/>
<feature type="domain" description="MTTase N-terminal" evidence="9">
    <location>
        <begin position="1"/>
        <end position="113"/>
    </location>
</feature>
<evidence type="ECO:0000256" key="2">
    <source>
        <dbReference type="ARBA" id="ARBA00022485"/>
    </source>
</evidence>
<dbReference type="InterPro" id="IPR006467">
    <property type="entry name" value="MiaB-like_bact"/>
</dbReference>
<organism evidence="11 12">
    <name type="scientific">Methylomonas koyamae</name>
    <dbReference type="NCBI Taxonomy" id="702114"/>
    <lineage>
        <taxon>Bacteria</taxon>
        <taxon>Pseudomonadati</taxon>
        <taxon>Pseudomonadota</taxon>
        <taxon>Gammaproteobacteria</taxon>
        <taxon>Methylococcales</taxon>
        <taxon>Methylococcaceae</taxon>
        <taxon>Methylomonas</taxon>
    </lineage>
</organism>
<dbReference type="InterPro" id="IPR013848">
    <property type="entry name" value="Methylthiotransferase_N"/>
</dbReference>
<keyword evidence="5" id="KW-0949">S-adenosyl-L-methionine</keyword>
<dbReference type="FunFam" id="3.80.30.20:FF:000001">
    <property type="entry name" value="tRNA-2-methylthio-N(6)-dimethylallyladenosine synthase 2"/>
    <property type="match status" value="1"/>
</dbReference>
<evidence type="ECO:0000256" key="4">
    <source>
        <dbReference type="ARBA" id="ARBA00022679"/>
    </source>
</evidence>
<evidence type="ECO:0000256" key="8">
    <source>
        <dbReference type="ARBA" id="ARBA00023014"/>
    </source>
</evidence>
<dbReference type="PROSITE" id="PS01278">
    <property type="entry name" value="MTTASE_RADICAL"/>
    <property type="match status" value="1"/>
</dbReference>
<keyword evidence="12" id="KW-1185">Reference proteome</keyword>
<dbReference type="GO" id="GO:0051539">
    <property type="term" value="F:4 iron, 4 sulfur cluster binding"/>
    <property type="evidence" value="ECO:0007669"/>
    <property type="project" value="UniProtKB-KW"/>
</dbReference>
<keyword evidence="6" id="KW-0479">Metal-binding</keyword>
<dbReference type="GO" id="GO:0046872">
    <property type="term" value="F:metal ion binding"/>
    <property type="evidence" value="ECO:0007669"/>
    <property type="project" value="UniProtKB-KW"/>
</dbReference>
<evidence type="ECO:0000256" key="1">
    <source>
        <dbReference type="ARBA" id="ARBA00001966"/>
    </source>
</evidence>
<dbReference type="InterPro" id="IPR007197">
    <property type="entry name" value="rSAM"/>
</dbReference>
<dbReference type="InterPro" id="IPR006638">
    <property type="entry name" value="Elp3/MiaA/NifB-like_rSAM"/>
</dbReference>
<dbReference type="PROSITE" id="PS51449">
    <property type="entry name" value="MTTASE_N"/>
    <property type="match status" value="1"/>
</dbReference>
<dbReference type="RefSeq" id="WP_064025924.1">
    <property type="nucleotide sequence ID" value="NZ_LUUK01000062.1"/>
</dbReference>
<sequence>MQIHLKTLGCRLNEAELETWAQAFQAKGHGITCNLSDAQLVIINSCAVTQDAVKKSKQMIRRIHRDNPQAKLVVSGCYATLNEAEAAQLMGVDLIVSNQDKNQLVEKTLTELNLDSMPAMSTEPGEVSLFSRGRQRAFVKVQDGCRYHCTFCIVTVARGEERSRLIQEVVDEINALHKQGIKEAVLTGVHLGGYGSDIGSNLVELITEILDKTQIPRLRMGSLEPWELPDGFFELFKNPRLMPHLHLPLQSGSDSVLKRMARRCKTEEFRQIVELARTTIPHFNITTDIIVGFPGETEQEWQESYDYIERLGFGHIHIFSYSPREGTAAANFPGPVAQDLKKRRSKQLHDLAKILKEQFIIENIAFLADVLWEGQTQTLDNGDIRYFGYTPNYLRVACDVNADTALENQIQKVRLSTVESDFIRTEIN</sequence>
<evidence type="ECO:0000313" key="11">
    <source>
        <dbReference type="EMBL" id="OAI23343.1"/>
    </source>
</evidence>
<evidence type="ECO:0000259" key="9">
    <source>
        <dbReference type="PROSITE" id="PS51449"/>
    </source>
</evidence>
<dbReference type="PROSITE" id="PS51918">
    <property type="entry name" value="RADICAL_SAM"/>
    <property type="match status" value="1"/>
</dbReference>
<dbReference type="OrthoDB" id="9805215at2"/>
<keyword evidence="4 11" id="KW-0808">Transferase</keyword>
<evidence type="ECO:0000256" key="7">
    <source>
        <dbReference type="ARBA" id="ARBA00023004"/>
    </source>
</evidence>
<accession>A0A177P1I8</accession>
<reference evidence="12" key="1">
    <citation type="submission" date="2016-03" db="EMBL/GenBank/DDBJ databases">
        <authorList>
            <person name="Heylen K."/>
            <person name="De Vos P."/>
            <person name="Vekeman B."/>
        </authorList>
    </citation>
    <scope>NUCLEOTIDE SEQUENCE [LARGE SCALE GENOMIC DNA]</scope>
    <source>
        <strain evidence="12">R-45383</strain>
    </source>
</reference>
<keyword evidence="3" id="KW-0963">Cytoplasm</keyword>
<dbReference type="SFLD" id="SFLDS00029">
    <property type="entry name" value="Radical_SAM"/>
    <property type="match status" value="1"/>
</dbReference>
<dbReference type="SFLD" id="SFLDG01082">
    <property type="entry name" value="B12-binding_domain_containing"/>
    <property type="match status" value="1"/>
</dbReference>
<dbReference type="InterPro" id="IPR058240">
    <property type="entry name" value="rSAM_sf"/>
</dbReference>
<dbReference type="GO" id="GO:0035598">
    <property type="term" value="F:tRNA (N(6)-L-threonylcarbamoyladenosine(37)-C(2))-methylthiotransferase activity"/>
    <property type="evidence" value="ECO:0007669"/>
    <property type="project" value="TreeGrafter"/>
</dbReference>
<dbReference type="AlphaFoldDB" id="A0A177P1I8"/>
<dbReference type="CDD" id="cd01335">
    <property type="entry name" value="Radical_SAM"/>
    <property type="match status" value="1"/>
</dbReference>
<dbReference type="PANTHER" id="PTHR11918">
    <property type="entry name" value="RADICAL SAM PROTEINS"/>
    <property type="match status" value="1"/>
</dbReference>
<dbReference type="Gene3D" id="3.40.50.12160">
    <property type="entry name" value="Methylthiotransferase, N-terminal domain"/>
    <property type="match status" value="1"/>
</dbReference>
<dbReference type="Pfam" id="PF00919">
    <property type="entry name" value="UPF0004"/>
    <property type="match status" value="1"/>
</dbReference>
<keyword evidence="8" id="KW-0411">Iron-sulfur</keyword>
<evidence type="ECO:0000259" key="10">
    <source>
        <dbReference type="PROSITE" id="PS51918"/>
    </source>
</evidence>
<dbReference type="Gene3D" id="3.80.30.20">
    <property type="entry name" value="tm_1862 like domain"/>
    <property type="match status" value="1"/>
</dbReference>
<name>A0A177P1I8_9GAMM</name>
<evidence type="ECO:0000256" key="3">
    <source>
        <dbReference type="ARBA" id="ARBA00022490"/>
    </source>
</evidence>
<evidence type="ECO:0000313" key="12">
    <source>
        <dbReference type="Proteomes" id="UP000077628"/>
    </source>
</evidence>
<dbReference type="NCBIfam" id="TIGR00089">
    <property type="entry name" value="MiaB/RimO family radical SAM methylthiotransferase"/>
    <property type="match status" value="1"/>
</dbReference>
<dbReference type="InterPro" id="IPR023404">
    <property type="entry name" value="rSAM_horseshoe"/>
</dbReference>
<keyword evidence="7" id="KW-0408">Iron</keyword>
<feature type="domain" description="Radical SAM core" evidence="10">
    <location>
        <begin position="131"/>
        <end position="358"/>
    </location>
</feature>
<dbReference type="Proteomes" id="UP000077628">
    <property type="component" value="Unassembled WGS sequence"/>
</dbReference>
<comment type="caution">
    <text evidence="11">The sequence shown here is derived from an EMBL/GenBank/DDBJ whole genome shotgun (WGS) entry which is preliminary data.</text>
</comment>
<dbReference type="NCBIfam" id="TIGR01579">
    <property type="entry name" value="MiaB-like-C"/>
    <property type="match status" value="1"/>
</dbReference>
<dbReference type="EMBL" id="LUUK01000062">
    <property type="protein sequence ID" value="OAI23343.1"/>
    <property type="molecule type" value="Genomic_DNA"/>
</dbReference>
<dbReference type="Pfam" id="PF04055">
    <property type="entry name" value="Radical_SAM"/>
    <property type="match status" value="1"/>
</dbReference>
<protein>
    <submittedName>
        <fullName evidence="11">tRNA (N(6)-L-threonylcarbamoyladenosine(37)-C(2))-methylthiotransferase MtaB</fullName>
    </submittedName>
</protein>
<dbReference type="PANTHER" id="PTHR11918:SF45">
    <property type="entry name" value="THREONYLCARBAMOYLADENOSINE TRNA METHYLTHIOTRANSFERASE"/>
    <property type="match status" value="1"/>
</dbReference>
<comment type="cofactor">
    <cofactor evidence="1">
        <name>[4Fe-4S] cluster</name>
        <dbReference type="ChEBI" id="CHEBI:49883"/>
    </cofactor>
</comment>
<dbReference type="SFLD" id="SFLDG01061">
    <property type="entry name" value="methylthiotransferase"/>
    <property type="match status" value="1"/>
</dbReference>
<gene>
    <name evidence="11" type="ORF">A1355_21665</name>
</gene>
<dbReference type="InterPro" id="IPR020612">
    <property type="entry name" value="Methylthiotransferase_CS"/>
</dbReference>
<dbReference type="SUPFAM" id="SSF102114">
    <property type="entry name" value="Radical SAM enzymes"/>
    <property type="match status" value="1"/>
</dbReference>
<dbReference type="STRING" id="702114.A1355_21665"/>
<evidence type="ECO:0000256" key="6">
    <source>
        <dbReference type="ARBA" id="ARBA00022723"/>
    </source>
</evidence>
<dbReference type="SMART" id="SM00729">
    <property type="entry name" value="Elp3"/>
    <property type="match status" value="1"/>
</dbReference>